<evidence type="ECO:0000256" key="10">
    <source>
        <dbReference type="HAMAP-Rule" id="MF_00823"/>
    </source>
</evidence>
<evidence type="ECO:0000256" key="9">
    <source>
        <dbReference type="ARBA" id="ARBA00049152"/>
    </source>
</evidence>
<dbReference type="Pfam" id="PF03255">
    <property type="entry name" value="ACCA"/>
    <property type="match status" value="1"/>
</dbReference>
<dbReference type="InterPro" id="IPR001095">
    <property type="entry name" value="Acetyl_CoA_COase_a_su"/>
</dbReference>
<dbReference type="Gene3D" id="3.90.226.10">
    <property type="entry name" value="2-enoyl-CoA Hydratase, Chain A, domain 1"/>
    <property type="match status" value="1"/>
</dbReference>
<dbReference type="PRINTS" id="PR01069">
    <property type="entry name" value="ACCCTRFRASEA"/>
</dbReference>
<evidence type="ECO:0000256" key="3">
    <source>
        <dbReference type="ARBA" id="ARBA00022679"/>
    </source>
</evidence>
<dbReference type="GO" id="GO:2001295">
    <property type="term" value="P:malonyl-CoA biosynthetic process"/>
    <property type="evidence" value="ECO:0007669"/>
    <property type="project" value="UniProtKB-UniRule"/>
</dbReference>
<keyword evidence="7 10" id="KW-0443">Lipid metabolism</keyword>
<evidence type="ECO:0000256" key="7">
    <source>
        <dbReference type="ARBA" id="ARBA00023098"/>
    </source>
</evidence>
<evidence type="ECO:0000256" key="2">
    <source>
        <dbReference type="ARBA" id="ARBA00022516"/>
    </source>
</evidence>
<dbReference type="RefSeq" id="WP_121243191.1">
    <property type="nucleotide sequence ID" value="NZ_BHVV01000008.1"/>
</dbReference>
<evidence type="ECO:0000313" key="12">
    <source>
        <dbReference type="EMBL" id="RLJ62889.1"/>
    </source>
</evidence>
<comment type="similarity">
    <text evidence="10">Belongs to the AccA family.</text>
</comment>
<dbReference type="SUPFAM" id="SSF52096">
    <property type="entry name" value="ClpP/crotonase"/>
    <property type="match status" value="1"/>
</dbReference>
<evidence type="ECO:0000259" key="11">
    <source>
        <dbReference type="PROSITE" id="PS50989"/>
    </source>
</evidence>
<proteinExistence type="inferred from homology"/>
<dbReference type="NCBIfam" id="NF004344">
    <property type="entry name" value="PRK05724.1"/>
    <property type="match status" value="1"/>
</dbReference>
<keyword evidence="8 10" id="KW-0275">Fatty acid biosynthesis</keyword>
<comment type="function">
    <text evidence="10">Component of the acetyl coenzyme A carboxylase (ACC) complex. First, biotin carboxylase catalyzes the carboxylation of biotin on its carrier protein (BCCP) and then the CO(2) group is transferred by the carboxyltransferase to acetyl-CoA to form malonyl-CoA.</text>
</comment>
<sequence length="322" mass="35754">MKTTFLDFEQPIAELEEKIEQLRFVQDDSAVDISEEISRLEAKGLTLTKDIYAKLSPWQIALVARHPQRPYTLDYIPHLFTDFEELHGDRAFADDHAIVGGLARFNGQSCMVIGHQKGRDTKEKIHRNFGMPRPEGYRKALRLMRLAERFGIPIFTFVDTPGAYPGIDAEERGQSEAIGRNLYEMAELKVPFITTIIGEGGSGGALAIAVGDAMLMLQYSTYSVISPEGCASILWKSAERAADAAETMGITAARLKTLGLVDRIVNEPLGGAHRDHKAAANSLKKALQDALKQVAALPADELIERRFERLMGYGKFKEQPIH</sequence>
<dbReference type="OrthoDB" id="9808023at2"/>
<keyword evidence="10" id="KW-0963">Cytoplasm</keyword>
<dbReference type="UniPathway" id="UPA00655">
    <property type="reaction ID" value="UER00711"/>
</dbReference>
<evidence type="ECO:0000256" key="6">
    <source>
        <dbReference type="ARBA" id="ARBA00022840"/>
    </source>
</evidence>
<comment type="subcellular location">
    <subcellularLocation>
        <location evidence="10">Cytoplasm</location>
    </subcellularLocation>
</comment>
<dbReference type="PANTHER" id="PTHR42853">
    <property type="entry name" value="ACETYL-COENZYME A CARBOXYLASE CARBOXYL TRANSFERASE SUBUNIT ALPHA"/>
    <property type="match status" value="1"/>
</dbReference>
<dbReference type="InterPro" id="IPR029045">
    <property type="entry name" value="ClpP/crotonase-like_dom_sf"/>
</dbReference>
<dbReference type="GO" id="GO:0003989">
    <property type="term" value="F:acetyl-CoA carboxylase activity"/>
    <property type="evidence" value="ECO:0007669"/>
    <property type="project" value="InterPro"/>
</dbReference>
<keyword evidence="4 10" id="KW-0547">Nucleotide-binding</keyword>
<keyword evidence="13" id="KW-1185">Reference proteome</keyword>
<feature type="domain" description="CoA carboxyltransferase C-terminal" evidence="11">
    <location>
        <begin position="32"/>
        <end position="293"/>
    </location>
</feature>
<comment type="caution">
    <text evidence="12">The sequence shown here is derived from an EMBL/GenBank/DDBJ whole genome shotgun (WGS) entry which is preliminary data.</text>
</comment>
<comment type="catalytic activity">
    <reaction evidence="9 10">
        <text>N(6)-carboxybiotinyl-L-lysyl-[protein] + acetyl-CoA = N(6)-biotinyl-L-lysyl-[protein] + malonyl-CoA</text>
        <dbReference type="Rhea" id="RHEA:54728"/>
        <dbReference type="Rhea" id="RHEA-COMP:10505"/>
        <dbReference type="Rhea" id="RHEA-COMP:10506"/>
        <dbReference type="ChEBI" id="CHEBI:57288"/>
        <dbReference type="ChEBI" id="CHEBI:57384"/>
        <dbReference type="ChEBI" id="CHEBI:83144"/>
        <dbReference type="ChEBI" id="CHEBI:83145"/>
        <dbReference type="EC" id="2.1.3.15"/>
    </reaction>
</comment>
<dbReference type="NCBIfam" id="NF041504">
    <property type="entry name" value="AccA_sub"/>
    <property type="match status" value="1"/>
</dbReference>
<protein>
    <recommendedName>
        <fullName evidence="10">Acetyl-coenzyme A carboxylase carboxyl transferase subunit alpha</fullName>
        <shortName evidence="10">ACCase subunit alpha</shortName>
        <shortName evidence="10">Acetyl-CoA carboxylase carboxyltransferase subunit alpha</shortName>
        <ecNumber evidence="10">2.1.3.15</ecNumber>
    </recommendedName>
</protein>
<evidence type="ECO:0000256" key="1">
    <source>
        <dbReference type="ARBA" id="ARBA00004956"/>
    </source>
</evidence>
<dbReference type="InterPro" id="IPR011763">
    <property type="entry name" value="COA_CT_C"/>
</dbReference>
<gene>
    <name evidence="10" type="primary">accA</name>
    <name evidence="12" type="ORF">DFR35_2711</name>
</gene>
<evidence type="ECO:0000256" key="4">
    <source>
        <dbReference type="ARBA" id="ARBA00022741"/>
    </source>
</evidence>
<keyword evidence="2 10" id="KW-0444">Lipid biosynthesis</keyword>
<comment type="subunit">
    <text evidence="10">Acetyl-CoA carboxylase is a heterohexamer composed of biotin carboxyl carrier protein (AccB), biotin carboxylase (AccC) and two subunits each of ACCase subunit alpha (AccA) and ACCase subunit beta (AccD).</text>
</comment>
<keyword evidence="6 10" id="KW-0067">ATP-binding</keyword>
<dbReference type="AlphaFoldDB" id="A0A497X9J5"/>
<dbReference type="GO" id="GO:0005524">
    <property type="term" value="F:ATP binding"/>
    <property type="evidence" value="ECO:0007669"/>
    <property type="project" value="UniProtKB-KW"/>
</dbReference>
<evidence type="ECO:0000256" key="8">
    <source>
        <dbReference type="ARBA" id="ARBA00023160"/>
    </source>
</evidence>
<keyword evidence="3 10" id="KW-0808">Transferase</keyword>
<dbReference type="GO" id="GO:0016743">
    <property type="term" value="F:carboxyl- or carbamoyltransferase activity"/>
    <property type="evidence" value="ECO:0007669"/>
    <property type="project" value="UniProtKB-UniRule"/>
</dbReference>
<evidence type="ECO:0000313" key="13">
    <source>
        <dbReference type="Proteomes" id="UP000268908"/>
    </source>
</evidence>
<dbReference type="PANTHER" id="PTHR42853:SF3">
    <property type="entry name" value="ACETYL-COENZYME A CARBOXYLASE CARBOXYL TRANSFERASE SUBUNIT ALPHA, CHLOROPLASTIC"/>
    <property type="match status" value="1"/>
</dbReference>
<dbReference type="Proteomes" id="UP000268908">
    <property type="component" value="Unassembled WGS sequence"/>
</dbReference>
<dbReference type="NCBIfam" id="TIGR00513">
    <property type="entry name" value="accA"/>
    <property type="match status" value="1"/>
</dbReference>
<organism evidence="12 13">
    <name type="scientific">Sulfurisoma sediminicola</name>
    <dbReference type="NCBI Taxonomy" id="1381557"/>
    <lineage>
        <taxon>Bacteria</taxon>
        <taxon>Pseudomonadati</taxon>
        <taxon>Pseudomonadota</taxon>
        <taxon>Betaproteobacteria</taxon>
        <taxon>Nitrosomonadales</taxon>
        <taxon>Sterolibacteriaceae</taxon>
        <taxon>Sulfurisoma</taxon>
    </lineage>
</organism>
<dbReference type="HAMAP" id="MF_00823">
    <property type="entry name" value="AcetylCoA_CT_alpha"/>
    <property type="match status" value="1"/>
</dbReference>
<name>A0A497X9J5_9PROT</name>
<comment type="pathway">
    <text evidence="1 10">Lipid metabolism; malonyl-CoA biosynthesis; malonyl-CoA from acetyl-CoA: step 1/1.</text>
</comment>
<reference evidence="12 13" key="1">
    <citation type="submission" date="2018-10" db="EMBL/GenBank/DDBJ databases">
        <title>Genomic Encyclopedia of Type Strains, Phase IV (KMG-IV): sequencing the most valuable type-strain genomes for metagenomic binning, comparative biology and taxonomic classification.</title>
        <authorList>
            <person name="Goeker M."/>
        </authorList>
    </citation>
    <scope>NUCLEOTIDE SEQUENCE [LARGE SCALE GENOMIC DNA]</scope>
    <source>
        <strain evidence="12 13">DSM 26916</strain>
    </source>
</reference>
<evidence type="ECO:0000256" key="5">
    <source>
        <dbReference type="ARBA" id="ARBA00022832"/>
    </source>
</evidence>
<keyword evidence="5 10" id="KW-0276">Fatty acid metabolism</keyword>
<dbReference type="EMBL" id="RCCI01000007">
    <property type="protein sequence ID" value="RLJ62889.1"/>
    <property type="molecule type" value="Genomic_DNA"/>
</dbReference>
<dbReference type="GO" id="GO:0009317">
    <property type="term" value="C:acetyl-CoA carboxylase complex"/>
    <property type="evidence" value="ECO:0007669"/>
    <property type="project" value="InterPro"/>
</dbReference>
<dbReference type="GO" id="GO:0006633">
    <property type="term" value="P:fatty acid biosynthetic process"/>
    <property type="evidence" value="ECO:0007669"/>
    <property type="project" value="UniProtKB-KW"/>
</dbReference>
<dbReference type="PROSITE" id="PS50989">
    <property type="entry name" value="COA_CT_CTER"/>
    <property type="match status" value="1"/>
</dbReference>
<dbReference type="EC" id="2.1.3.15" evidence="10"/>
<accession>A0A497X9J5</accession>